<evidence type="ECO:0000256" key="6">
    <source>
        <dbReference type="SAM" id="Phobius"/>
    </source>
</evidence>
<feature type="domain" description="Sodium/calcium exchanger membrane region" evidence="7">
    <location>
        <begin position="334"/>
        <end position="488"/>
    </location>
</feature>
<dbReference type="AlphaFoldDB" id="A0A8S1SUD9"/>
<comment type="subcellular location">
    <subcellularLocation>
        <location evidence="1">Membrane</location>
        <topology evidence="1">Multi-pass membrane protein</topology>
    </subcellularLocation>
</comment>
<evidence type="ECO:0000256" key="3">
    <source>
        <dbReference type="ARBA" id="ARBA00022692"/>
    </source>
</evidence>
<feature type="transmembrane region" description="Helical" evidence="6">
    <location>
        <begin position="92"/>
        <end position="111"/>
    </location>
</feature>
<comment type="caution">
    <text evidence="8">The sequence shown here is derived from an EMBL/GenBank/DDBJ whole genome shotgun (WGS) entry which is preliminary data.</text>
</comment>
<evidence type="ECO:0000256" key="4">
    <source>
        <dbReference type="ARBA" id="ARBA00022989"/>
    </source>
</evidence>
<sequence length="498" mass="55895">MSCDSSFFFSDSDLEQKCEIANSLCAQNQIFINYYSIIYCQLDGHWILFILMAIFVVLIVFRFMSTLVMYYLTPAIEFITEKLNISQSLSAVTLLAFANGAGDVVTAIVATETLDGISYNIGSLYGAGFFVATLVVGITIINSQSYIVMKSYFIWRDILFYIVATIIVIIYGIVGGFSLIDSAFLLLIYIILVIIVLFQDKFSSRSKKQFDEFLIENVMDETQVTEEIQPELQDAHLNQDNKKTCADKTFCVVDIPFRFILKYSIPPSSNVTKSTLLITIFPSLSFVYFILGSNNYDIFSYLYILSISIVLVIAIQTSYPQDNQLPSYYIYIQIYITIVSLVWIYCLSGILIDTLTFFGMLTNLSNSYLGMTIIAMGNALPDGIVTMTLAKQGYAIMGITGAYFGQIFGLLVGLGISLVKTNLKTGASVEFDLFNKDLIQQNLIMIIIIFSTLFVLIITFLYGIVKKYHFARDLSVLLILIYVLVLSTITIIAIYDAV</sequence>
<dbReference type="Pfam" id="PF01699">
    <property type="entry name" value="Na_Ca_ex"/>
    <property type="match status" value="2"/>
</dbReference>
<feature type="transmembrane region" description="Helical" evidence="6">
    <location>
        <begin position="439"/>
        <end position="462"/>
    </location>
</feature>
<dbReference type="GO" id="GO:0016020">
    <property type="term" value="C:membrane"/>
    <property type="evidence" value="ECO:0007669"/>
    <property type="project" value="UniProtKB-SubCell"/>
</dbReference>
<dbReference type="OMA" id="CTRFRTH"/>
<accession>A0A8S1SUD9</accession>
<evidence type="ECO:0000256" key="5">
    <source>
        <dbReference type="ARBA" id="ARBA00023136"/>
    </source>
</evidence>
<feature type="transmembrane region" description="Helical" evidence="6">
    <location>
        <begin position="328"/>
        <end position="352"/>
    </location>
</feature>
<evidence type="ECO:0000259" key="7">
    <source>
        <dbReference type="Pfam" id="PF01699"/>
    </source>
</evidence>
<feature type="transmembrane region" description="Helical" evidence="6">
    <location>
        <begin position="474"/>
        <end position="495"/>
    </location>
</feature>
<reference evidence="8" key="1">
    <citation type="submission" date="2021-01" db="EMBL/GenBank/DDBJ databases">
        <authorList>
            <consortium name="Genoscope - CEA"/>
            <person name="William W."/>
        </authorList>
    </citation>
    <scope>NUCLEOTIDE SEQUENCE</scope>
</reference>
<dbReference type="OrthoDB" id="407410at2759"/>
<keyword evidence="5 6" id="KW-0472">Membrane</keyword>
<feature type="transmembrane region" description="Helical" evidence="6">
    <location>
        <begin position="179"/>
        <end position="198"/>
    </location>
</feature>
<proteinExistence type="predicted"/>
<dbReference type="EMBL" id="CAJJDP010000016">
    <property type="protein sequence ID" value="CAD8144515.1"/>
    <property type="molecule type" value="Genomic_DNA"/>
</dbReference>
<feature type="transmembrane region" description="Helical" evidence="6">
    <location>
        <begin position="364"/>
        <end position="381"/>
    </location>
</feature>
<feature type="transmembrane region" description="Helical" evidence="6">
    <location>
        <begin position="46"/>
        <end position="72"/>
    </location>
</feature>
<name>A0A8S1SUD9_PAROT</name>
<dbReference type="Proteomes" id="UP000683925">
    <property type="component" value="Unassembled WGS sequence"/>
</dbReference>
<feature type="transmembrane region" description="Helical" evidence="6">
    <location>
        <begin position="153"/>
        <end position="173"/>
    </location>
</feature>
<evidence type="ECO:0000313" key="8">
    <source>
        <dbReference type="EMBL" id="CAD8144515.1"/>
    </source>
</evidence>
<feature type="transmembrane region" description="Helical" evidence="6">
    <location>
        <begin position="117"/>
        <end position="141"/>
    </location>
</feature>
<dbReference type="PANTHER" id="PTHR12266:SF0">
    <property type="entry name" value="MITOCHONDRIAL SODIUM_CALCIUM EXCHANGER PROTEIN"/>
    <property type="match status" value="1"/>
</dbReference>
<gene>
    <name evidence="8" type="ORF">POCTA_138.1.T0160187</name>
</gene>
<keyword evidence="4 6" id="KW-1133">Transmembrane helix</keyword>
<organism evidence="8 9">
    <name type="scientific">Paramecium octaurelia</name>
    <dbReference type="NCBI Taxonomy" id="43137"/>
    <lineage>
        <taxon>Eukaryota</taxon>
        <taxon>Sar</taxon>
        <taxon>Alveolata</taxon>
        <taxon>Ciliophora</taxon>
        <taxon>Intramacronucleata</taxon>
        <taxon>Oligohymenophorea</taxon>
        <taxon>Peniculida</taxon>
        <taxon>Parameciidae</taxon>
        <taxon>Paramecium</taxon>
    </lineage>
</organism>
<keyword evidence="3 6" id="KW-0812">Transmembrane</keyword>
<evidence type="ECO:0000313" key="9">
    <source>
        <dbReference type="Proteomes" id="UP000683925"/>
    </source>
</evidence>
<dbReference type="InterPro" id="IPR051359">
    <property type="entry name" value="CaCA_antiporter"/>
</dbReference>
<evidence type="ECO:0000256" key="2">
    <source>
        <dbReference type="ARBA" id="ARBA00022448"/>
    </source>
</evidence>
<dbReference type="PANTHER" id="PTHR12266">
    <property type="entry name" value="NA+/CA2+ K+ INDEPENDENT EXCHANGER"/>
    <property type="match status" value="1"/>
</dbReference>
<dbReference type="InterPro" id="IPR004837">
    <property type="entry name" value="NaCa_Exmemb"/>
</dbReference>
<feature type="domain" description="Sodium/calcium exchanger membrane region" evidence="7">
    <location>
        <begin position="55"/>
        <end position="197"/>
    </location>
</feature>
<dbReference type="GO" id="GO:0008324">
    <property type="term" value="F:monoatomic cation transmembrane transporter activity"/>
    <property type="evidence" value="ECO:0007669"/>
    <property type="project" value="TreeGrafter"/>
</dbReference>
<keyword evidence="2" id="KW-0813">Transport</keyword>
<evidence type="ECO:0000256" key="1">
    <source>
        <dbReference type="ARBA" id="ARBA00004141"/>
    </source>
</evidence>
<feature type="transmembrane region" description="Helical" evidence="6">
    <location>
        <begin position="298"/>
        <end position="316"/>
    </location>
</feature>
<protein>
    <recommendedName>
        <fullName evidence="7">Sodium/calcium exchanger membrane region domain-containing protein</fullName>
    </recommendedName>
</protein>
<feature type="transmembrane region" description="Helical" evidence="6">
    <location>
        <begin position="393"/>
        <end position="419"/>
    </location>
</feature>
<keyword evidence="9" id="KW-1185">Reference proteome</keyword>